<evidence type="ECO:0000259" key="16">
    <source>
        <dbReference type="SMART" id="SM01329"/>
    </source>
</evidence>
<evidence type="ECO:0000313" key="18">
    <source>
        <dbReference type="Proteomes" id="UP000002432"/>
    </source>
</evidence>
<keyword evidence="10 14" id="KW-0560">Oxidoreductase</keyword>
<dbReference type="UniPathway" id="UPA00048">
    <property type="reaction ID" value="UER00072"/>
</dbReference>
<keyword evidence="11 14" id="KW-0520">NAD</keyword>
<feature type="binding site" evidence="14">
    <location>
        <position position="219"/>
    </location>
    <ligand>
        <name>Mg(2+)</name>
        <dbReference type="ChEBI" id="CHEBI:18420"/>
    </ligand>
</feature>
<evidence type="ECO:0000256" key="10">
    <source>
        <dbReference type="ARBA" id="ARBA00023002"/>
    </source>
</evidence>
<feature type="binding site" evidence="14">
    <location>
        <position position="219"/>
    </location>
    <ligand>
        <name>substrate</name>
    </ligand>
</feature>
<feature type="binding site" evidence="14">
    <location>
        <position position="134"/>
    </location>
    <ligand>
        <name>substrate</name>
    </ligand>
</feature>
<dbReference type="GO" id="GO:0051287">
    <property type="term" value="F:NAD binding"/>
    <property type="evidence" value="ECO:0007669"/>
    <property type="project" value="InterPro"/>
</dbReference>
<comment type="pathway">
    <text evidence="3 14 15">Amino-acid biosynthesis; L-leucine biosynthesis; L-leucine from 3-methyl-2-oxobutanoate: step 3/4.</text>
</comment>
<dbReference type="HAMAP" id="MF_01033">
    <property type="entry name" value="LeuB_type1"/>
    <property type="match status" value="1"/>
</dbReference>
<dbReference type="SMART" id="SM01329">
    <property type="entry name" value="Iso_dh"/>
    <property type="match status" value="1"/>
</dbReference>
<dbReference type="eggNOG" id="COG0473">
    <property type="taxonomic scope" value="Bacteria"/>
</dbReference>
<evidence type="ECO:0000256" key="15">
    <source>
        <dbReference type="RuleBase" id="RU004445"/>
    </source>
</evidence>
<feature type="binding site" evidence="14">
    <location>
        <position position="106"/>
    </location>
    <ligand>
        <name>substrate</name>
    </ligand>
</feature>
<dbReference type="STRING" id="204669.Acid345_2917"/>
<comment type="catalytic activity">
    <reaction evidence="1 14 15">
        <text>(2R,3S)-3-isopropylmalate + NAD(+) = 4-methyl-2-oxopentanoate + CO2 + NADH</text>
        <dbReference type="Rhea" id="RHEA:32271"/>
        <dbReference type="ChEBI" id="CHEBI:16526"/>
        <dbReference type="ChEBI" id="CHEBI:17865"/>
        <dbReference type="ChEBI" id="CHEBI:35121"/>
        <dbReference type="ChEBI" id="CHEBI:57540"/>
        <dbReference type="ChEBI" id="CHEBI:57945"/>
        <dbReference type="EC" id="1.1.1.85"/>
    </reaction>
</comment>
<accession>Q1IMI2</accession>
<dbReference type="FunFam" id="3.40.718.10:FF:000006">
    <property type="entry name" value="3-isopropylmalate dehydrogenase"/>
    <property type="match status" value="1"/>
</dbReference>
<evidence type="ECO:0000256" key="1">
    <source>
        <dbReference type="ARBA" id="ARBA00000624"/>
    </source>
</evidence>
<keyword evidence="12 14" id="KW-0464">Manganese</keyword>
<dbReference type="GO" id="GO:0009098">
    <property type="term" value="P:L-leucine biosynthetic process"/>
    <property type="evidence" value="ECO:0007669"/>
    <property type="project" value="UniProtKB-UniRule"/>
</dbReference>
<evidence type="ECO:0000256" key="12">
    <source>
        <dbReference type="ARBA" id="ARBA00023211"/>
    </source>
</evidence>
<dbReference type="KEGG" id="aba:Acid345_2917"/>
<dbReference type="EMBL" id="CP000360">
    <property type="protein sequence ID" value="ABF41918.1"/>
    <property type="molecule type" value="Genomic_DNA"/>
</dbReference>
<comment type="cofactor">
    <cofactor evidence="14 15">
        <name>Mg(2+)</name>
        <dbReference type="ChEBI" id="CHEBI:18420"/>
    </cofactor>
    <cofactor evidence="14 15">
        <name>Mn(2+)</name>
        <dbReference type="ChEBI" id="CHEBI:29035"/>
    </cofactor>
    <text evidence="14 15">Binds 1 Mg(2+) or Mn(2+) ion per subunit.</text>
</comment>
<feature type="binding site" evidence="14">
    <location>
        <position position="247"/>
    </location>
    <ligand>
        <name>Mg(2+)</name>
        <dbReference type="ChEBI" id="CHEBI:18420"/>
    </ligand>
</feature>
<dbReference type="PANTHER" id="PTHR42979:SF1">
    <property type="entry name" value="3-ISOPROPYLMALATE DEHYDROGENASE"/>
    <property type="match status" value="1"/>
</dbReference>
<comment type="cofactor">
    <cofactor evidence="2">
        <name>Mn(2+)</name>
        <dbReference type="ChEBI" id="CHEBI:29035"/>
    </cofactor>
</comment>
<keyword evidence="6 14" id="KW-0432">Leucine biosynthesis</keyword>
<evidence type="ECO:0000256" key="3">
    <source>
        <dbReference type="ARBA" id="ARBA00004762"/>
    </source>
</evidence>
<evidence type="ECO:0000256" key="2">
    <source>
        <dbReference type="ARBA" id="ARBA00001936"/>
    </source>
</evidence>
<dbReference type="SUPFAM" id="SSF53659">
    <property type="entry name" value="Isocitrate/Isopropylmalate dehydrogenase-like"/>
    <property type="match status" value="1"/>
</dbReference>
<dbReference type="EnsemblBacteria" id="ABF41918">
    <property type="protein sequence ID" value="ABF41918"/>
    <property type="gene ID" value="Acid345_2917"/>
</dbReference>
<feature type="site" description="Important for catalysis" evidence="14">
    <location>
        <position position="187"/>
    </location>
</feature>
<feature type="site" description="Important for catalysis" evidence="14">
    <location>
        <position position="141"/>
    </location>
</feature>
<dbReference type="AlphaFoldDB" id="Q1IMI2"/>
<keyword evidence="7 14" id="KW-0028">Amino-acid biosynthesis</keyword>
<dbReference type="Pfam" id="PF00180">
    <property type="entry name" value="Iso_dh"/>
    <property type="match status" value="1"/>
</dbReference>
<comment type="function">
    <text evidence="14 15">Catalyzes the oxidation of 3-carboxy-2-hydroxy-4-methylpentanoate (3-isopropylmalate) to 3-carboxy-4-methyl-2-oxopentanoate. The product decarboxylates to 4-methyl-2 oxopentanoate.</text>
</comment>
<comment type="similarity">
    <text evidence="4 14">Belongs to the isocitrate and isopropylmalate dehydrogenases family. LeuB type 1 subfamily.</text>
</comment>
<sequence>MKLKIAVLGGDGVGPEVTAEAVRVLRAIANVNGYEFQFTEAEVGGVAIRKHGSPLPEKTLHTCLESDAVLLGAVGHPEFDSMPRDKKPETGLLALRQALGGFANLRPVQAYAALSDSSPIKQELVFGADVMIVRELLGGLYFGEPRGIKDDTATNTMSYSRYEIERVAHIAFQQARNRRKKVTSVDKANVLECSQLWRLVVTEVAKQYSDVKLEHAYVDSFAMRLIQAPTAFDVVLTENLFGDILSDEAAVIGGSLGLLASATIGGEVDLYEPVHGSAPDIAGKGIANPVGAINSVAMLLRHTAKLEQDARLIESAVNAVLLDGYRTKDLVPSARKFNTTAEVGSAIERQCADMAISHYAYHAV</sequence>
<dbReference type="HOGENOM" id="CLU_031953_0_3_0"/>
<feature type="binding site" evidence="14">
    <location>
        <position position="96"/>
    </location>
    <ligand>
        <name>substrate</name>
    </ligand>
</feature>
<dbReference type="GO" id="GO:0000287">
    <property type="term" value="F:magnesium ion binding"/>
    <property type="evidence" value="ECO:0007669"/>
    <property type="project" value="InterPro"/>
</dbReference>
<evidence type="ECO:0000256" key="13">
    <source>
        <dbReference type="ARBA" id="ARBA00023304"/>
    </source>
</evidence>
<dbReference type="EC" id="1.1.1.85" evidence="14"/>
<dbReference type="PANTHER" id="PTHR42979">
    <property type="entry name" value="3-ISOPROPYLMALATE DEHYDROGENASE"/>
    <property type="match status" value="1"/>
</dbReference>
<dbReference type="NCBIfam" id="TIGR00169">
    <property type="entry name" value="leuB"/>
    <property type="match status" value="1"/>
</dbReference>
<name>Q1IMI2_KORVE</name>
<keyword evidence="8 14" id="KW-0479">Metal-binding</keyword>
<evidence type="ECO:0000256" key="8">
    <source>
        <dbReference type="ARBA" id="ARBA00022723"/>
    </source>
</evidence>
<dbReference type="PROSITE" id="PS00470">
    <property type="entry name" value="IDH_IMDH"/>
    <property type="match status" value="1"/>
</dbReference>
<dbReference type="GO" id="GO:0003862">
    <property type="term" value="F:3-isopropylmalate dehydrogenase activity"/>
    <property type="evidence" value="ECO:0007669"/>
    <property type="project" value="UniProtKB-UniRule"/>
</dbReference>
<dbReference type="InterPro" id="IPR004429">
    <property type="entry name" value="Isopropylmalate_DH"/>
</dbReference>
<evidence type="ECO:0000256" key="6">
    <source>
        <dbReference type="ARBA" id="ARBA00022430"/>
    </source>
</evidence>
<dbReference type="GO" id="GO:0005829">
    <property type="term" value="C:cytosol"/>
    <property type="evidence" value="ECO:0007669"/>
    <property type="project" value="TreeGrafter"/>
</dbReference>
<protein>
    <recommendedName>
        <fullName evidence="14">3-isopropylmalate dehydrogenase</fullName>
        <ecNumber evidence="14">1.1.1.85</ecNumber>
    </recommendedName>
    <alternativeName>
        <fullName evidence="14">3-IPM-DH</fullName>
    </alternativeName>
    <alternativeName>
        <fullName evidence="14">Beta-IPM dehydrogenase</fullName>
        <shortName evidence="14">IMDH</shortName>
    </alternativeName>
</protein>
<evidence type="ECO:0000256" key="9">
    <source>
        <dbReference type="ARBA" id="ARBA00022842"/>
    </source>
</evidence>
<evidence type="ECO:0000256" key="7">
    <source>
        <dbReference type="ARBA" id="ARBA00022605"/>
    </source>
</evidence>
<proteinExistence type="inferred from homology"/>
<dbReference type="RefSeq" id="WP_011523719.1">
    <property type="nucleotide sequence ID" value="NC_008009.1"/>
</dbReference>
<evidence type="ECO:0000256" key="14">
    <source>
        <dbReference type="HAMAP-Rule" id="MF_01033"/>
    </source>
</evidence>
<comment type="subunit">
    <text evidence="5 14 15">Homodimer.</text>
</comment>
<dbReference type="InterPro" id="IPR024084">
    <property type="entry name" value="IsoPropMal-DH-like_dom"/>
</dbReference>
<keyword evidence="13 14" id="KW-0100">Branched-chain amino acid biosynthesis</keyword>
<dbReference type="Proteomes" id="UP000002432">
    <property type="component" value="Chromosome"/>
</dbReference>
<evidence type="ECO:0000256" key="11">
    <source>
        <dbReference type="ARBA" id="ARBA00023027"/>
    </source>
</evidence>
<feature type="domain" description="Isopropylmalate dehydrogenase-like" evidence="16">
    <location>
        <begin position="4"/>
        <end position="347"/>
    </location>
</feature>
<comment type="subcellular location">
    <subcellularLocation>
        <location evidence="14">Cytoplasm</location>
    </subcellularLocation>
</comment>
<dbReference type="InterPro" id="IPR019818">
    <property type="entry name" value="IsoCit/isopropylmalate_DH_CS"/>
</dbReference>
<keyword evidence="18" id="KW-1185">Reference proteome</keyword>
<organism evidence="17 18">
    <name type="scientific">Koribacter versatilis (strain Ellin345)</name>
    <dbReference type="NCBI Taxonomy" id="204669"/>
    <lineage>
        <taxon>Bacteria</taxon>
        <taxon>Pseudomonadati</taxon>
        <taxon>Acidobacteriota</taxon>
        <taxon>Terriglobia</taxon>
        <taxon>Terriglobales</taxon>
        <taxon>Candidatus Korobacteraceae</taxon>
        <taxon>Candidatus Korobacter</taxon>
    </lineage>
</organism>
<reference evidence="17 18" key="1">
    <citation type="journal article" date="2009" name="Appl. Environ. Microbiol.">
        <title>Three genomes from the phylum Acidobacteria provide insight into the lifestyles of these microorganisms in soils.</title>
        <authorList>
            <person name="Ward N.L."/>
            <person name="Challacombe J.F."/>
            <person name="Janssen P.H."/>
            <person name="Henrissat B."/>
            <person name="Coutinho P.M."/>
            <person name="Wu M."/>
            <person name="Xie G."/>
            <person name="Haft D.H."/>
            <person name="Sait M."/>
            <person name="Badger J."/>
            <person name="Barabote R.D."/>
            <person name="Bradley B."/>
            <person name="Brettin T.S."/>
            <person name="Brinkac L.M."/>
            <person name="Bruce D."/>
            <person name="Creasy T."/>
            <person name="Daugherty S.C."/>
            <person name="Davidsen T.M."/>
            <person name="DeBoy R.T."/>
            <person name="Detter J.C."/>
            <person name="Dodson R.J."/>
            <person name="Durkin A.S."/>
            <person name="Ganapathy A."/>
            <person name="Gwinn-Giglio M."/>
            <person name="Han C.S."/>
            <person name="Khouri H."/>
            <person name="Kiss H."/>
            <person name="Kothari S.P."/>
            <person name="Madupu R."/>
            <person name="Nelson K.E."/>
            <person name="Nelson W.C."/>
            <person name="Paulsen I."/>
            <person name="Penn K."/>
            <person name="Ren Q."/>
            <person name="Rosovitz M.J."/>
            <person name="Selengut J.D."/>
            <person name="Shrivastava S."/>
            <person name="Sullivan S.A."/>
            <person name="Tapia R."/>
            <person name="Thompson L.S."/>
            <person name="Watkins K.L."/>
            <person name="Yang Q."/>
            <person name="Yu C."/>
            <person name="Zafar N."/>
            <person name="Zhou L."/>
            <person name="Kuske C.R."/>
        </authorList>
    </citation>
    <scope>NUCLEOTIDE SEQUENCE [LARGE SCALE GENOMIC DNA]</scope>
    <source>
        <strain evidence="17 18">Ellin345</strain>
    </source>
</reference>
<gene>
    <name evidence="14" type="primary">leuB</name>
    <name evidence="17" type="ordered locus">Acid345_2917</name>
</gene>
<keyword evidence="9 14" id="KW-0460">Magnesium</keyword>
<feature type="binding site" evidence="14">
    <location>
        <position position="243"/>
    </location>
    <ligand>
        <name>Mg(2+)</name>
        <dbReference type="ChEBI" id="CHEBI:18420"/>
    </ligand>
</feature>
<comment type="caution">
    <text evidence="14">Lacks conserved residue(s) required for the propagation of feature annotation.</text>
</comment>
<feature type="binding site" evidence="14">
    <location>
        <begin position="276"/>
        <end position="288"/>
    </location>
    <ligand>
        <name>NAD(+)</name>
        <dbReference type="ChEBI" id="CHEBI:57540"/>
    </ligand>
</feature>
<evidence type="ECO:0000256" key="5">
    <source>
        <dbReference type="ARBA" id="ARBA00011738"/>
    </source>
</evidence>
<dbReference type="Gene3D" id="3.40.718.10">
    <property type="entry name" value="Isopropylmalate Dehydrogenase"/>
    <property type="match status" value="1"/>
</dbReference>
<evidence type="ECO:0000256" key="4">
    <source>
        <dbReference type="ARBA" id="ARBA00008319"/>
    </source>
</evidence>
<keyword evidence="14" id="KW-0963">Cytoplasm</keyword>
<evidence type="ECO:0000313" key="17">
    <source>
        <dbReference type="EMBL" id="ABF41918.1"/>
    </source>
</evidence>